<feature type="transmembrane region" description="Helical" evidence="5">
    <location>
        <begin position="203"/>
        <end position="222"/>
    </location>
</feature>
<evidence type="ECO:0000256" key="6">
    <source>
        <dbReference type="SAM" id="SignalP"/>
    </source>
</evidence>
<reference evidence="8" key="1">
    <citation type="submission" date="2022-11" db="UniProtKB">
        <authorList>
            <consortium name="WormBaseParasite"/>
        </authorList>
    </citation>
    <scope>IDENTIFICATION</scope>
</reference>
<dbReference type="InterPro" id="IPR024371">
    <property type="entry name" value="AcetylCoA_trans_1-like"/>
</dbReference>
<dbReference type="Proteomes" id="UP000887574">
    <property type="component" value="Unplaced"/>
</dbReference>
<evidence type="ECO:0000313" key="8">
    <source>
        <dbReference type="WBParaSite" id="jg21592"/>
    </source>
</evidence>
<dbReference type="Pfam" id="PF13000">
    <property type="entry name" value="Acatn"/>
    <property type="match status" value="1"/>
</dbReference>
<dbReference type="InterPro" id="IPR036259">
    <property type="entry name" value="MFS_trans_sf"/>
</dbReference>
<dbReference type="WBParaSite" id="jg21592">
    <property type="protein sequence ID" value="jg21592"/>
    <property type="gene ID" value="jg21592"/>
</dbReference>
<keyword evidence="3 5" id="KW-1133">Transmembrane helix</keyword>
<dbReference type="AlphaFoldDB" id="A0A915DMC8"/>
<name>A0A915DMC8_9BILA</name>
<evidence type="ECO:0000256" key="4">
    <source>
        <dbReference type="ARBA" id="ARBA00023136"/>
    </source>
</evidence>
<accession>A0A915DMC8</accession>
<feature type="transmembrane region" description="Helical" evidence="5">
    <location>
        <begin position="63"/>
        <end position="85"/>
    </location>
</feature>
<sequence length="242" mass="27417">MVFVLLTAKIAFAATDGMTDLKLIAAGITTDKIASRSIFLTPLQIILPWLLSKQTAGPKPLNVFLWAYPYRIVMGLVFAVLVYWTPSFREDNGEFPYLYYAIWIGAYYLHQVSSYCIFLSMMAFNAQISDPKIGGTYMTLLNTLNNLGGNWPVTLFLSITDFFNKKNCIAKGTQTILGVCSSKHDEELCKAGGDVCEFVVDGYYISVAICTAVGLLWFRVFYHRVQYFQQIPRQDWRVIKSK</sequence>
<feature type="transmembrane region" description="Helical" evidence="5">
    <location>
        <begin position="97"/>
        <end position="124"/>
    </location>
</feature>
<evidence type="ECO:0000256" key="5">
    <source>
        <dbReference type="SAM" id="Phobius"/>
    </source>
</evidence>
<protein>
    <submittedName>
        <fullName evidence="8">Acetyl-coenzyme A transporter 1</fullName>
    </submittedName>
</protein>
<keyword evidence="4 5" id="KW-0472">Membrane</keyword>
<dbReference type="PANTHER" id="PTHR12778:SF9">
    <property type="entry name" value="ACETYL-COENZYME A TRANSPORTER 1"/>
    <property type="match status" value="1"/>
</dbReference>
<organism evidence="7 8">
    <name type="scientific">Ditylenchus dipsaci</name>
    <dbReference type="NCBI Taxonomy" id="166011"/>
    <lineage>
        <taxon>Eukaryota</taxon>
        <taxon>Metazoa</taxon>
        <taxon>Ecdysozoa</taxon>
        <taxon>Nematoda</taxon>
        <taxon>Chromadorea</taxon>
        <taxon>Rhabditida</taxon>
        <taxon>Tylenchina</taxon>
        <taxon>Tylenchomorpha</taxon>
        <taxon>Sphaerularioidea</taxon>
        <taxon>Anguinidae</taxon>
        <taxon>Anguininae</taxon>
        <taxon>Ditylenchus</taxon>
    </lineage>
</organism>
<feature type="transmembrane region" description="Helical" evidence="5">
    <location>
        <begin position="136"/>
        <end position="157"/>
    </location>
</feature>
<dbReference type="InterPro" id="IPR004752">
    <property type="entry name" value="AmpG_permease/AT-1"/>
</dbReference>
<evidence type="ECO:0000256" key="1">
    <source>
        <dbReference type="ARBA" id="ARBA00004141"/>
    </source>
</evidence>
<proteinExistence type="predicted"/>
<evidence type="ECO:0000256" key="2">
    <source>
        <dbReference type="ARBA" id="ARBA00022692"/>
    </source>
</evidence>
<dbReference type="SUPFAM" id="SSF103473">
    <property type="entry name" value="MFS general substrate transporter"/>
    <property type="match status" value="1"/>
</dbReference>
<evidence type="ECO:0000256" key="3">
    <source>
        <dbReference type="ARBA" id="ARBA00022989"/>
    </source>
</evidence>
<dbReference type="GO" id="GO:0008521">
    <property type="term" value="F:acetyl-CoA transmembrane transporter activity"/>
    <property type="evidence" value="ECO:0007669"/>
    <property type="project" value="InterPro"/>
</dbReference>
<keyword evidence="2 5" id="KW-0812">Transmembrane</keyword>
<comment type="subcellular location">
    <subcellularLocation>
        <location evidence="1">Membrane</location>
        <topology evidence="1">Multi-pass membrane protein</topology>
    </subcellularLocation>
</comment>
<dbReference type="GO" id="GO:0016020">
    <property type="term" value="C:membrane"/>
    <property type="evidence" value="ECO:0007669"/>
    <property type="project" value="UniProtKB-SubCell"/>
</dbReference>
<keyword evidence="7" id="KW-1185">Reference proteome</keyword>
<feature type="chain" id="PRO_5036723399" evidence="6">
    <location>
        <begin position="18"/>
        <end position="242"/>
    </location>
</feature>
<keyword evidence="6" id="KW-0732">Signal</keyword>
<evidence type="ECO:0000313" key="7">
    <source>
        <dbReference type="Proteomes" id="UP000887574"/>
    </source>
</evidence>
<dbReference type="GO" id="GO:0035348">
    <property type="term" value="P:acetyl-CoA transmembrane transport"/>
    <property type="evidence" value="ECO:0007669"/>
    <property type="project" value="InterPro"/>
</dbReference>
<dbReference type="PANTHER" id="PTHR12778">
    <property type="entry name" value="SOLUTE CARRIER FAMILY 33 ACETYL-COA TRANSPORTER -RELATED"/>
    <property type="match status" value="1"/>
</dbReference>
<feature type="signal peptide" evidence="6">
    <location>
        <begin position="1"/>
        <end position="17"/>
    </location>
</feature>